<dbReference type="EMBL" id="SOBT01000009">
    <property type="protein sequence ID" value="TDU28608.1"/>
    <property type="molecule type" value="Genomic_DNA"/>
</dbReference>
<dbReference type="GO" id="GO:0016874">
    <property type="term" value="F:ligase activity"/>
    <property type="evidence" value="ECO:0007669"/>
    <property type="project" value="UniProtKB-KW"/>
</dbReference>
<name>A0A4V6RR44_9GAMM</name>
<dbReference type="PANTHER" id="PTHR43767:SF8">
    <property type="entry name" value="LONG-CHAIN-FATTY-ACID--COA LIGASE"/>
    <property type="match status" value="1"/>
</dbReference>
<evidence type="ECO:0000313" key="4">
    <source>
        <dbReference type="Proteomes" id="UP000295341"/>
    </source>
</evidence>
<dbReference type="Pfam" id="PF23562">
    <property type="entry name" value="AMP-binding_C_3"/>
    <property type="match status" value="1"/>
</dbReference>
<comment type="caution">
    <text evidence="3">The sequence shown here is derived from an EMBL/GenBank/DDBJ whole genome shotgun (WGS) entry which is preliminary data.</text>
</comment>
<dbReference type="InterPro" id="IPR050237">
    <property type="entry name" value="ATP-dep_AMP-bd_enzyme"/>
</dbReference>
<evidence type="ECO:0000259" key="2">
    <source>
        <dbReference type="Pfam" id="PF00501"/>
    </source>
</evidence>
<dbReference type="Pfam" id="PF00501">
    <property type="entry name" value="AMP-binding"/>
    <property type="match status" value="1"/>
</dbReference>
<dbReference type="InterPro" id="IPR020845">
    <property type="entry name" value="AMP-binding_CS"/>
</dbReference>
<sequence>MKSDVIEAVKYHAKSRPDAVALRGRDASLSYAALSTAVTALATSLQTAGVRTLALLADNGLAWALADLAALHSGVRLVPLPLFFSPQQMAHALRDAGVDAVLADQGVPLPPMLSALSLQKLSVAEYAPLSLLRMPSLAATRAATIAPATQKITYTSGTTGQPRGVCLSVAMLERQARALCIASGATREDLHLAALPLATLLENVGGLYAPLLAGAQACLLPLADIGLGGATQFDPRRLLHAVQTHRATTLILVPQMLHALVLAIEAGAAHPATLRFVAVGGAPLSPRLLERALRLGLPVFEGYGLSECGSVVALNTSGARAVGSVGRPLPGVSLEFAADGEIHVRGRGFLGYVGEPVRPESGTVATGDAGYIDSAGFLHLSGRKKDMFVTAFGRNVSPEWVERELCLMPAIAQAAVFGEARAFNAAVIVPRTGDAEVDAALAQVNATLPDYARVSRWIRADAAFAAGNDQLTPNGRLRRSAIESAYGARLVALYEETKTA</sequence>
<dbReference type="Gene3D" id="3.30.300.30">
    <property type="match status" value="1"/>
</dbReference>
<dbReference type="PROSITE" id="PS00455">
    <property type="entry name" value="AMP_BINDING"/>
    <property type="match status" value="1"/>
</dbReference>
<evidence type="ECO:0000313" key="3">
    <source>
        <dbReference type="EMBL" id="TDU28608.1"/>
    </source>
</evidence>
<dbReference type="InterPro" id="IPR045851">
    <property type="entry name" value="AMP-bd_C_sf"/>
</dbReference>
<evidence type="ECO:0000256" key="1">
    <source>
        <dbReference type="ARBA" id="ARBA00022598"/>
    </source>
</evidence>
<reference evidence="3 4" key="1">
    <citation type="submission" date="2019-03" db="EMBL/GenBank/DDBJ databases">
        <title>Genomic Encyclopedia of Type Strains, Phase IV (KMG-IV): sequencing the most valuable type-strain genomes for metagenomic binning, comparative biology and taxonomic classification.</title>
        <authorList>
            <person name="Goeker M."/>
        </authorList>
    </citation>
    <scope>NUCLEOTIDE SEQUENCE [LARGE SCALE GENOMIC DNA]</scope>
    <source>
        <strain evidence="3 4">DSM 26377</strain>
    </source>
</reference>
<dbReference type="InterPro" id="IPR000873">
    <property type="entry name" value="AMP-dep_synth/lig_dom"/>
</dbReference>
<protein>
    <submittedName>
        <fullName evidence="3">Long-subunit acyl-CoA synthetase (AMP-forming)</fullName>
    </submittedName>
</protein>
<organism evidence="3 4">
    <name type="scientific">Panacagrimonas perspica</name>
    <dbReference type="NCBI Taxonomy" id="381431"/>
    <lineage>
        <taxon>Bacteria</taxon>
        <taxon>Pseudomonadati</taxon>
        <taxon>Pseudomonadota</taxon>
        <taxon>Gammaproteobacteria</taxon>
        <taxon>Nevskiales</taxon>
        <taxon>Nevskiaceae</taxon>
        <taxon>Panacagrimonas</taxon>
    </lineage>
</organism>
<accession>A0A4V6RR44</accession>
<dbReference type="InterPro" id="IPR042099">
    <property type="entry name" value="ANL_N_sf"/>
</dbReference>
<dbReference type="SUPFAM" id="SSF56801">
    <property type="entry name" value="Acetyl-CoA synthetase-like"/>
    <property type="match status" value="1"/>
</dbReference>
<proteinExistence type="predicted"/>
<dbReference type="RefSeq" id="WP_133882144.1">
    <property type="nucleotide sequence ID" value="NZ_MWIN01000002.1"/>
</dbReference>
<dbReference type="PANTHER" id="PTHR43767">
    <property type="entry name" value="LONG-CHAIN-FATTY-ACID--COA LIGASE"/>
    <property type="match status" value="1"/>
</dbReference>
<keyword evidence="4" id="KW-1185">Reference proteome</keyword>
<gene>
    <name evidence="3" type="ORF">DFR24_2983</name>
</gene>
<feature type="domain" description="AMP-dependent synthetase/ligase" evidence="2">
    <location>
        <begin position="11"/>
        <end position="337"/>
    </location>
</feature>
<dbReference type="AlphaFoldDB" id="A0A4V6RR44"/>
<dbReference type="Gene3D" id="3.40.50.12780">
    <property type="entry name" value="N-terminal domain of ligase-like"/>
    <property type="match status" value="1"/>
</dbReference>
<dbReference type="Proteomes" id="UP000295341">
    <property type="component" value="Unassembled WGS sequence"/>
</dbReference>
<dbReference type="OrthoDB" id="9803968at2"/>
<keyword evidence="1" id="KW-0436">Ligase</keyword>